<protein>
    <recommendedName>
        <fullName evidence="3">Acyl-CoA dehydrogenase/oxidase N-terminal domain-containing protein</fullName>
    </recommendedName>
</protein>
<evidence type="ECO:0000313" key="1">
    <source>
        <dbReference type="EMBL" id="EGT41093.1"/>
    </source>
</evidence>
<proteinExistence type="predicted"/>
<dbReference type="STRING" id="135651.G0NZ72"/>
<gene>
    <name evidence="1" type="ORF">CAEBREN_17717</name>
</gene>
<accession>G0NZ72</accession>
<organism evidence="2">
    <name type="scientific">Caenorhabditis brenneri</name>
    <name type="common">Nematode worm</name>
    <dbReference type="NCBI Taxonomy" id="135651"/>
    <lineage>
        <taxon>Eukaryota</taxon>
        <taxon>Metazoa</taxon>
        <taxon>Ecdysozoa</taxon>
        <taxon>Nematoda</taxon>
        <taxon>Chromadorea</taxon>
        <taxon>Rhabditida</taxon>
        <taxon>Rhabditina</taxon>
        <taxon>Rhabditomorpha</taxon>
        <taxon>Rhabditoidea</taxon>
        <taxon>Rhabditidae</taxon>
        <taxon>Peloderinae</taxon>
        <taxon>Caenorhabditis</taxon>
    </lineage>
</organism>
<evidence type="ECO:0008006" key="3">
    <source>
        <dbReference type="Google" id="ProtNLM"/>
    </source>
</evidence>
<dbReference type="eggNOG" id="KOG0139">
    <property type="taxonomic scope" value="Eukaryota"/>
</dbReference>
<dbReference type="EMBL" id="GL379987">
    <property type="protein sequence ID" value="EGT41093.1"/>
    <property type="molecule type" value="Genomic_DNA"/>
</dbReference>
<sequence length="90" mass="10074">MSSKLFKQVARLPRKSYSTATAFATSRQDVTVPPPPVNLLSENETFFVETVRKFSQSVVKPLVREMDKNSKMNPIVTQGAFENGVSILRV</sequence>
<dbReference type="Proteomes" id="UP000008068">
    <property type="component" value="Unassembled WGS sequence"/>
</dbReference>
<dbReference type="HOGENOM" id="CLU_2442797_0_0_1"/>
<evidence type="ECO:0000313" key="2">
    <source>
        <dbReference type="Proteomes" id="UP000008068"/>
    </source>
</evidence>
<keyword evidence="2" id="KW-1185">Reference proteome</keyword>
<dbReference type="InParanoid" id="G0NZ72"/>
<reference evidence="2" key="1">
    <citation type="submission" date="2011-07" db="EMBL/GenBank/DDBJ databases">
        <authorList>
            <consortium name="Caenorhabditis brenneri Sequencing and Analysis Consortium"/>
            <person name="Wilson R.K."/>
        </authorList>
    </citation>
    <scope>NUCLEOTIDE SEQUENCE [LARGE SCALE GENOMIC DNA]</scope>
    <source>
        <strain evidence="2">PB2801</strain>
    </source>
</reference>
<name>G0NZ72_CAEBE</name>
<dbReference type="AlphaFoldDB" id="G0NZ72"/>